<dbReference type="RefSeq" id="WP_316000566.1">
    <property type="nucleotide sequence ID" value="NZ_JAWDIU010000001.1"/>
</dbReference>
<keyword evidence="1" id="KW-1133">Transmembrane helix</keyword>
<protein>
    <recommendedName>
        <fullName evidence="4">PH domain-containing protein</fullName>
    </recommendedName>
</protein>
<gene>
    <name evidence="2" type="ORF">RWH43_02275</name>
</gene>
<evidence type="ECO:0000313" key="3">
    <source>
        <dbReference type="Proteomes" id="UP001256673"/>
    </source>
</evidence>
<organism evidence="2 3">
    <name type="scientific">Microbacterium algihabitans</name>
    <dbReference type="NCBI Taxonomy" id="3075992"/>
    <lineage>
        <taxon>Bacteria</taxon>
        <taxon>Bacillati</taxon>
        <taxon>Actinomycetota</taxon>
        <taxon>Actinomycetes</taxon>
        <taxon>Micrococcales</taxon>
        <taxon>Microbacteriaceae</taxon>
        <taxon>Microbacterium</taxon>
    </lineage>
</organism>
<comment type="caution">
    <text evidence="2">The sequence shown here is derived from an EMBL/GenBank/DDBJ whole genome shotgun (WGS) entry which is preliminary data.</text>
</comment>
<evidence type="ECO:0000313" key="2">
    <source>
        <dbReference type="EMBL" id="MDU0325574.1"/>
    </source>
</evidence>
<keyword evidence="3" id="KW-1185">Reference proteome</keyword>
<feature type="transmembrane region" description="Helical" evidence="1">
    <location>
        <begin position="64"/>
        <end position="87"/>
    </location>
</feature>
<dbReference type="Proteomes" id="UP001256673">
    <property type="component" value="Unassembled WGS sequence"/>
</dbReference>
<name>A0ABU3RRY8_9MICO</name>
<reference evidence="2 3" key="1">
    <citation type="submission" date="2023-09" db="EMBL/GenBank/DDBJ databases">
        <title>Microbacterium fusihabitans sp. nov., Microbacterium phycihabitans sp. nov., and Microbacterium cervinum sp. nov., isolated from dried seaweeds of beach.</title>
        <authorList>
            <person name="Lee S.D."/>
        </authorList>
    </citation>
    <scope>NUCLEOTIDE SEQUENCE [LARGE SCALE GENOMIC DNA]</scope>
    <source>
        <strain evidence="2 3">KSW2-21</strain>
    </source>
</reference>
<proteinExistence type="predicted"/>
<feature type="transmembrane region" description="Helical" evidence="1">
    <location>
        <begin position="141"/>
        <end position="160"/>
    </location>
</feature>
<dbReference type="EMBL" id="JAWDIU010000001">
    <property type="protein sequence ID" value="MDU0325574.1"/>
    <property type="molecule type" value="Genomic_DNA"/>
</dbReference>
<feature type="transmembrane region" description="Helical" evidence="1">
    <location>
        <begin position="21"/>
        <end position="44"/>
    </location>
</feature>
<keyword evidence="1" id="KW-0812">Transmembrane</keyword>
<keyword evidence="1" id="KW-0472">Membrane</keyword>
<accession>A0ABU3RRY8</accession>
<sequence>MSLRSNRPRRPRNDIVSAQMWTAVYRYSALHSLVGVCAGGWLLLRSISISAVDGWGFGPDIPLAAVLVCLWAAGVFVLVNPPTSVVADVGVGRRPVGVLSTLGRRFRFWNVISAPISGLLLVFLAWPLIQALTEPKPAPWMPSLIAPYGVGFVVVATFAARIGRWGAELTPDVLMTHGFFLDRRYARDDIRAVTSARVTGVHEWLLGMLMNRPAVEFFALRVHLLSGKTKVLFASHSTEYDIQKAARIVNARLAPEVGISPDPSTAGNIDPPSSTA</sequence>
<evidence type="ECO:0000256" key="1">
    <source>
        <dbReference type="SAM" id="Phobius"/>
    </source>
</evidence>
<feature type="transmembrane region" description="Helical" evidence="1">
    <location>
        <begin position="108"/>
        <end position="129"/>
    </location>
</feature>
<evidence type="ECO:0008006" key="4">
    <source>
        <dbReference type="Google" id="ProtNLM"/>
    </source>
</evidence>